<dbReference type="InterPro" id="IPR056920">
    <property type="entry name" value="PRTase-CE"/>
</dbReference>
<dbReference type="EMBL" id="FOKU01000004">
    <property type="protein sequence ID" value="SFB94578.1"/>
    <property type="molecule type" value="Genomic_DNA"/>
</dbReference>
<dbReference type="Proteomes" id="UP000198940">
    <property type="component" value="Unassembled WGS sequence"/>
</dbReference>
<dbReference type="STRING" id="1055723.SAMN05216293_2591"/>
<dbReference type="AlphaFoldDB" id="A0A1M6XIK9"/>
<name>A0A1M6XIK9_9FLAO</name>
<accession>A0A1M6XIK9</accession>
<evidence type="ECO:0000313" key="5">
    <source>
        <dbReference type="Proteomes" id="UP000198940"/>
    </source>
</evidence>
<reference evidence="3 4" key="1">
    <citation type="submission" date="2016-11" db="EMBL/GenBank/DDBJ databases">
        <authorList>
            <person name="Varghese N."/>
            <person name="Submissions S."/>
        </authorList>
    </citation>
    <scope>NUCLEOTIDE SEQUENCE [LARGE SCALE GENOMIC DNA]</scope>
    <source>
        <strain evidence="3 4">CGMCC 1.12174</strain>
        <strain evidence="2 5">DSM 26351</strain>
    </source>
</reference>
<protein>
    <recommendedName>
        <fullName evidence="1">PRTase-CE domain-containing protein</fullName>
    </recommendedName>
</protein>
<evidence type="ECO:0000259" key="1">
    <source>
        <dbReference type="Pfam" id="PF24390"/>
    </source>
</evidence>
<organism evidence="3 4">
    <name type="scientific">Flagellimonas taeanensis</name>
    <dbReference type="NCBI Taxonomy" id="1005926"/>
    <lineage>
        <taxon>Bacteria</taxon>
        <taxon>Pseudomonadati</taxon>
        <taxon>Bacteroidota</taxon>
        <taxon>Flavobacteriia</taxon>
        <taxon>Flavobacteriales</taxon>
        <taxon>Flavobacteriaceae</taxon>
        <taxon>Flagellimonas</taxon>
    </lineage>
</organism>
<comment type="caution">
    <text evidence="3">The sequence shown here is derived from an EMBL/GenBank/DDBJ whole genome shotgun (WGS) entry which is preliminary data.</text>
</comment>
<dbReference type="Pfam" id="PF24390">
    <property type="entry name" value="PRTase-CE"/>
    <property type="match status" value="1"/>
</dbReference>
<dbReference type="EMBL" id="FRAT01000006">
    <property type="protein sequence ID" value="SHL05822.1"/>
    <property type="molecule type" value="Genomic_DNA"/>
</dbReference>
<dbReference type="OrthoDB" id="2084254at2"/>
<evidence type="ECO:0000313" key="3">
    <source>
        <dbReference type="EMBL" id="SHL05822.1"/>
    </source>
</evidence>
<gene>
    <name evidence="2" type="ORF">SAMN04487891_10412</name>
    <name evidence="3" type="ORF">SAMN05216293_2591</name>
</gene>
<evidence type="ECO:0000313" key="2">
    <source>
        <dbReference type="EMBL" id="SFB94578.1"/>
    </source>
</evidence>
<evidence type="ECO:0000313" key="4">
    <source>
        <dbReference type="Proteomes" id="UP000184031"/>
    </source>
</evidence>
<sequence>MRRALAETLLAEIMEWSAEEVGNERPLLQALSNFKYNEYQQFSIGTLFMESLVKWLNNFDGSKERKIAYEFIKNQLIFFSNNQILHLVNTTFNTVIQPILIEKTSTILNTGKYQISSIINSPTYQSVSRRALYIGLSDGARIDQLRRSSHLNNEQVIPTYEVGRAKVDDMLKELSDSGETKKFDTIFLVDDFTASGTSYFRTEGSALKGKIFKTIDRFFDTKEPLFQLVDASKQISIHLVFYIATEEAIDKISNIESLISKQEKYKNLNFTIHALQKINSSLKEDILQNQKAFIELSEKYVNDSIVDDHWKKAKHGKHYLGYNECALPIVLAHNTPNNSLPLIWWSSKDNDFVGLFPRITRHS</sequence>
<keyword evidence="5" id="KW-1185">Reference proteome</keyword>
<proteinExistence type="predicted"/>
<dbReference type="Proteomes" id="UP000184031">
    <property type="component" value="Unassembled WGS sequence"/>
</dbReference>
<feature type="domain" description="PRTase-CE" evidence="1">
    <location>
        <begin position="54"/>
        <end position="358"/>
    </location>
</feature>
<dbReference type="RefSeq" id="WP_072880419.1">
    <property type="nucleotide sequence ID" value="NZ_FOKU01000004.1"/>
</dbReference>